<dbReference type="GeneID" id="66913434"/>
<protein>
    <recommendedName>
        <fullName evidence="5">Lipoprotein</fullName>
    </recommendedName>
</protein>
<sequence>MKSIVHGCLSVSLLLPALAGCTPNTFEWKEEILLHDGRKIIAERKDVAGGWTEPGQSGSTQKRTINFSDPDDPKKKYTHQITGSSNYLLLDFDNGVPWLIVSVGPFSVDTDCPIGSYETFTQVNGVWRSVSYSALPKEFNKPNMATDYGPDSPDLRRSKKLLSAEQIKEIIEAKKRKAAGSYGTTWRLVQKNDHGRPIDCQAYPAVKKEGGNK</sequence>
<evidence type="ECO:0000313" key="4">
    <source>
        <dbReference type="Proteomes" id="UP000052230"/>
    </source>
</evidence>
<dbReference type="KEGG" id="xcw:J162_02350"/>
<dbReference type="AlphaFoldDB" id="A0A0U4YLQ0"/>
<feature type="region of interest" description="Disordered" evidence="1">
    <location>
        <begin position="50"/>
        <end position="74"/>
    </location>
</feature>
<dbReference type="KEGG" id="xcn:J169_02358"/>
<dbReference type="KEGG" id="xcr:J163_02346"/>
<comment type="caution">
    <text evidence="3">The sequence shown here is derived from an EMBL/GenBank/DDBJ whole genome shotgun (WGS) entry which is preliminary data.</text>
</comment>
<dbReference type="RefSeq" id="WP_011051408.1">
    <property type="nucleotide sequence ID" value="NZ_CAVLHM010000024.1"/>
</dbReference>
<keyword evidence="4" id="KW-1185">Reference proteome</keyword>
<dbReference type="PROSITE" id="PS51257">
    <property type="entry name" value="PROKAR_LIPOPROTEIN"/>
    <property type="match status" value="1"/>
</dbReference>
<evidence type="ECO:0000313" key="3">
    <source>
        <dbReference type="EMBL" id="CEG16556.1"/>
    </source>
</evidence>
<feature type="signal peptide" evidence="2">
    <location>
        <begin position="1"/>
        <end position="19"/>
    </location>
</feature>
<dbReference type="EMBL" id="CCXZ01000138">
    <property type="protein sequence ID" value="CEG16556.1"/>
    <property type="molecule type" value="Genomic_DNA"/>
</dbReference>
<feature type="chain" id="PRO_5041043813" description="Lipoprotein" evidence="2">
    <location>
        <begin position="20"/>
        <end position="213"/>
    </location>
</feature>
<evidence type="ECO:0008006" key="5">
    <source>
        <dbReference type="Google" id="ProtNLM"/>
    </source>
</evidence>
<dbReference type="KEGG" id="xcf:J172_02352"/>
<reference evidence="3 4" key="1">
    <citation type="submission" date="2014-09" db="EMBL/GenBank/DDBJ databases">
        <authorList>
            <person name="Regsiter A."/>
        </authorList>
    </citation>
    <scope>NUCLEOTIDE SEQUENCE [LARGE SCALE GENOMIC DNA]</scope>
</reference>
<dbReference type="Proteomes" id="UP000052230">
    <property type="component" value="Unassembled WGS sequence"/>
</dbReference>
<evidence type="ECO:0000256" key="2">
    <source>
        <dbReference type="SAM" id="SignalP"/>
    </source>
</evidence>
<organism evidence="3 4">
    <name type="scientific">Xanthomonas citri pv. citri</name>
    <dbReference type="NCBI Taxonomy" id="611301"/>
    <lineage>
        <taxon>Bacteria</taxon>
        <taxon>Pseudomonadati</taxon>
        <taxon>Pseudomonadota</taxon>
        <taxon>Gammaproteobacteria</taxon>
        <taxon>Lysobacterales</taxon>
        <taxon>Lysobacteraceae</taxon>
        <taxon>Xanthomonas</taxon>
    </lineage>
</organism>
<feature type="compositionally biased region" description="Polar residues" evidence="1">
    <location>
        <begin position="54"/>
        <end position="67"/>
    </location>
</feature>
<keyword evidence="2" id="KW-0732">Signal</keyword>
<dbReference type="KEGG" id="xcu:J159_02350"/>
<accession>A0A0U4YLQ0</accession>
<gene>
    <name evidence="3" type="ORF">XAC3562_440018</name>
</gene>
<proteinExistence type="predicted"/>
<name>A0A0U4YLQ0_XANCI</name>
<evidence type="ECO:0000256" key="1">
    <source>
        <dbReference type="SAM" id="MobiDB-lite"/>
    </source>
</evidence>
<dbReference type="KEGG" id="xcm:J164_02348"/>